<evidence type="ECO:0000259" key="1">
    <source>
        <dbReference type="Pfam" id="PF05685"/>
    </source>
</evidence>
<dbReference type="CDD" id="cd06260">
    <property type="entry name" value="DUF820-like"/>
    <property type="match status" value="1"/>
</dbReference>
<dbReference type="AlphaFoldDB" id="A0A3Q9BZ97"/>
<keyword evidence="3" id="KW-1185">Reference proteome</keyword>
<dbReference type="PANTHER" id="PTHR35400">
    <property type="entry name" value="SLR1083 PROTEIN"/>
    <property type="match status" value="1"/>
</dbReference>
<dbReference type="PANTHER" id="PTHR35400:SF3">
    <property type="entry name" value="SLL1072 PROTEIN"/>
    <property type="match status" value="1"/>
</dbReference>
<name>A0A3Q9BZ97_9ACTN</name>
<gene>
    <name evidence="2" type="ORF">EJC51_19185</name>
</gene>
<dbReference type="InterPro" id="IPR011335">
    <property type="entry name" value="Restrct_endonuc-II-like"/>
</dbReference>
<dbReference type="RefSeq" id="WP_126272212.1">
    <property type="nucleotide sequence ID" value="NZ_CP034463.1"/>
</dbReference>
<organism evidence="2 3">
    <name type="scientific">Streptomyces aquilus</name>
    <dbReference type="NCBI Taxonomy" id="2548456"/>
    <lineage>
        <taxon>Bacteria</taxon>
        <taxon>Bacillati</taxon>
        <taxon>Actinomycetota</taxon>
        <taxon>Actinomycetes</taxon>
        <taxon>Kitasatosporales</taxon>
        <taxon>Streptomycetaceae</taxon>
        <taxon>Streptomyces</taxon>
    </lineage>
</organism>
<dbReference type="InterPro" id="IPR012296">
    <property type="entry name" value="Nuclease_put_TT1808"/>
</dbReference>
<keyword evidence="2" id="KW-0540">Nuclease</keyword>
<sequence length="194" mass="21429">MDYAKMRAIAEDLGAHAERLEGSWSVEIGPSGPILAMMCPSKRHEGTVRRIRNQLNKQLPATHPGYVCENGPEIEHPEIGRMRRPDAVVIPEYVLDEEGLAVDATEVLAVIEIVSPSNPNNDYGEKLTEYPAMGIAHYLIVDPRTGTIEVHSDPCKGRYARKDPYIFGDLVPFGPWTVETAEFRRYGKAGDGGA</sequence>
<dbReference type="GO" id="GO:0004519">
    <property type="term" value="F:endonuclease activity"/>
    <property type="evidence" value="ECO:0007669"/>
    <property type="project" value="UniProtKB-KW"/>
</dbReference>
<reference evidence="2 3" key="1">
    <citation type="submission" date="2018-12" db="EMBL/GenBank/DDBJ databases">
        <authorList>
            <person name="Li K."/>
        </authorList>
    </citation>
    <scope>NUCLEOTIDE SEQUENCE [LARGE SCALE GENOMIC DNA]</scope>
    <source>
        <strain evidence="3">CR22</strain>
    </source>
</reference>
<dbReference type="SUPFAM" id="SSF52980">
    <property type="entry name" value="Restriction endonuclease-like"/>
    <property type="match status" value="1"/>
</dbReference>
<dbReference type="Gene3D" id="3.90.1570.10">
    <property type="entry name" value="tt1808, chain A"/>
    <property type="match status" value="1"/>
</dbReference>
<accession>A0A3Q9BZ97</accession>
<evidence type="ECO:0000313" key="2">
    <source>
        <dbReference type="EMBL" id="AZP18028.1"/>
    </source>
</evidence>
<dbReference type="Proteomes" id="UP000280197">
    <property type="component" value="Chromosome"/>
</dbReference>
<dbReference type="EMBL" id="CP034463">
    <property type="protein sequence ID" value="AZP18028.1"/>
    <property type="molecule type" value="Genomic_DNA"/>
</dbReference>
<feature type="domain" description="Putative restriction endonuclease" evidence="1">
    <location>
        <begin position="22"/>
        <end position="163"/>
    </location>
</feature>
<keyword evidence="2" id="KW-0255">Endonuclease</keyword>
<dbReference type="Pfam" id="PF05685">
    <property type="entry name" value="Uma2"/>
    <property type="match status" value="1"/>
</dbReference>
<proteinExistence type="predicted"/>
<keyword evidence="2" id="KW-0378">Hydrolase</keyword>
<protein>
    <submittedName>
        <fullName evidence="2">Uma2 family endonuclease</fullName>
    </submittedName>
</protein>
<evidence type="ECO:0000313" key="3">
    <source>
        <dbReference type="Proteomes" id="UP000280197"/>
    </source>
</evidence>
<dbReference type="KEGG" id="saqu:EJC51_19185"/>
<dbReference type="InterPro" id="IPR008538">
    <property type="entry name" value="Uma2"/>
</dbReference>